<proteinExistence type="predicted"/>
<evidence type="ECO:0000313" key="1">
    <source>
        <dbReference type="EMBL" id="KWX11783.1"/>
    </source>
</evidence>
<sequence>MWTLLRRVCGRLLEVFRVSVAPLSTSWPELNNYTRKLQMIENAEENSIMLQSVSTTPIVSVSNYLAPESATSDSRKGTLVQIFTDFEKACRAIPAFLQTSPKKDIYTMYAAIESIDCEPHRRH</sequence>
<dbReference type="EMBL" id="JXTI01000156">
    <property type="protein sequence ID" value="KWX11783.1"/>
    <property type="molecule type" value="Genomic_DNA"/>
</dbReference>
<evidence type="ECO:0000313" key="2">
    <source>
        <dbReference type="Proteomes" id="UP000070089"/>
    </source>
</evidence>
<gene>
    <name evidence="1" type="ORF">QR46_4245</name>
</gene>
<keyword evidence="1" id="KW-0808">Transferase</keyword>
<dbReference type="VEuPathDB" id="GiardiaDB:QR46_4245"/>
<keyword evidence="1" id="KW-0489">Methyltransferase</keyword>
<dbReference type="AlphaFoldDB" id="A0A132NNW6"/>
<reference evidence="1 2" key="1">
    <citation type="journal article" date="2015" name="Mol. Biochem. Parasitol.">
        <title>Identification of polymorphic genes for use in assemblage B genotyping assays through comparative genomics of multiple assemblage B Giardia duodenalis isolates.</title>
        <authorList>
            <person name="Wielinga C."/>
            <person name="Thompson R.C."/>
            <person name="Monis P."/>
            <person name="Ryan U."/>
        </authorList>
    </citation>
    <scope>NUCLEOTIDE SEQUENCE [LARGE SCALE GENOMIC DNA]</scope>
    <source>
        <strain evidence="1 2">BAH15c1</strain>
    </source>
</reference>
<dbReference type="OrthoDB" id="10414313at2759"/>
<comment type="caution">
    <text evidence="1">The sequence shown here is derived from an EMBL/GenBank/DDBJ whole genome shotgun (WGS) entry which is preliminary data.</text>
</comment>
<protein>
    <submittedName>
        <fullName evidence="1">Methyltransferase</fullName>
    </submittedName>
</protein>
<accession>A0A132NNW6</accession>
<dbReference type="GO" id="GO:0008168">
    <property type="term" value="F:methyltransferase activity"/>
    <property type="evidence" value="ECO:0007669"/>
    <property type="project" value="UniProtKB-KW"/>
</dbReference>
<name>A0A132NNW6_GIAIN</name>
<dbReference type="Proteomes" id="UP000070089">
    <property type="component" value="Unassembled WGS sequence"/>
</dbReference>
<organism evidence="1 2">
    <name type="scientific">Giardia duodenalis assemblage B</name>
    <dbReference type="NCBI Taxonomy" id="1394984"/>
    <lineage>
        <taxon>Eukaryota</taxon>
        <taxon>Metamonada</taxon>
        <taxon>Diplomonadida</taxon>
        <taxon>Hexamitidae</taxon>
        <taxon>Giardiinae</taxon>
        <taxon>Giardia</taxon>
    </lineage>
</organism>
<dbReference type="GO" id="GO:0032259">
    <property type="term" value="P:methylation"/>
    <property type="evidence" value="ECO:0007669"/>
    <property type="project" value="UniProtKB-KW"/>
</dbReference>